<feature type="region of interest" description="Disordered" evidence="1">
    <location>
        <begin position="238"/>
        <end position="291"/>
    </location>
</feature>
<accession>A0A2H4SW10</accession>
<feature type="compositionally biased region" description="Basic and acidic residues" evidence="1">
    <location>
        <begin position="100"/>
        <end position="113"/>
    </location>
</feature>
<feature type="region of interest" description="Disordered" evidence="1">
    <location>
        <begin position="85"/>
        <end position="113"/>
    </location>
</feature>
<reference evidence="2 3" key="1">
    <citation type="journal article" date="2017" name="BMC Genomics">
        <title>Chromosome level assembly and secondary metabolite potential of the parasitic fungus Cordyceps militaris.</title>
        <authorList>
            <person name="Kramer G.J."/>
            <person name="Nodwell J.R."/>
        </authorList>
    </citation>
    <scope>NUCLEOTIDE SEQUENCE [LARGE SCALE GENOMIC DNA]</scope>
    <source>
        <strain evidence="2 3">ATCC 34164</strain>
    </source>
</reference>
<dbReference type="AlphaFoldDB" id="A0A2H4SW10"/>
<evidence type="ECO:0000313" key="2">
    <source>
        <dbReference type="EMBL" id="ATY67293.1"/>
    </source>
</evidence>
<proteinExistence type="predicted"/>
<dbReference type="VEuPathDB" id="FungiDB:CCM_07433"/>
<protein>
    <submittedName>
        <fullName evidence="2">Uncharacterized protein</fullName>
    </submittedName>
</protein>
<evidence type="ECO:0000313" key="3">
    <source>
        <dbReference type="Proteomes" id="UP000323067"/>
    </source>
</evidence>
<feature type="compositionally biased region" description="Polar residues" evidence="1">
    <location>
        <begin position="174"/>
        <end position="195"/>
    </location>
</feature>
<dbReference type="EMBL" id="CP023328">
    <property type="protein sequence ID" value="ATY67293.1"/>
    <property type="molecule type" value="Genomic_DNA"/>
</dbReference>
<gene>
    <name evidence="2" type="ORF">A9K55_000126</name>
</gene>
<dbReference type="OrthoDB" id="5229017at2759"/>
<evidence type="ECO:0000256" key="1">
    <source>
        <dbReference type="SAM" id="MobiDB-lite"/>
    </source>
</evidence>
<sequence>MSSLLTDTKSAKRNSDPKSPVVHSIRSSSLRNSPSTRSKSLSPRKRTTNQPLHIRMNLTETQMDKITDAFASKLNASHMSPAKTHLIDKSNEPSAQNQPRRAEPGFEPPEQLKPHETMNIVSPTISELMPRSKDESLAKRRQKAMPAQIDVFTQHRSTSKPQRPQMEHVETAVSPLSANIATKNDAQKRPPSSSRGLELQPPRPLNIPSNRRSQQREHGEDGMIDVYNDWTQIYRSGVSPLSPEPIRSPGSEIHHPRRSKSLAEGIRRQRSPAKTSRNPEAERQAYYPPDMVSESPLFSPLPLYFRGQDFPTVKQGGKTLIGNNGWLEKTGQDLGQNGENKMPQKRTGIFDSLRKIAKDMTELHHPHRRLPHAKASGARLMISLDAREQSLLYCELEYHLTSALNSYISQELEKGRLVPINFQKIADAWYQQGRPRVVGFRFDLETQVDLVALHVNEFTFCGRRQCNPVEISSLLHTMKVNARAMRVRTFCQPDSVIAKQLADSQSLFDMIGAANDAIRALSEILHFFKVIVEREQNVLQQRQKEQKRTTGLPSRAIYQ</sequence>
<feature type="compositionally biased region" description="Low complexity" evidence="1">
    <location>
        <begin position="24"/>
        <end position="40"/>
    </location>
</feature>
<dbReference type="VEuPathDB" id="FungiDB:A9K55_000126"/>
<feature type="region of interest" description="Disordered" evidence="1">
    <location>
        <begin position="1"/>
        <end position="52"/>
    </location>
</feature>
<organism evidence="2 3">
    <name type="scientific">Cordyceps militaris</name>
    <name type="common">Caterpillar fungus</name>
    <name type="synonym">Clavaria militaris</name>
    <dbReference type="NCBI Taxonomy" id="73501"/>
    <lineage>
        <taxon>Eukaryota</taxon>
        <taxon>Fungi</taxon>
        <taxon>Dikarya</taxon>
        <taxon>Ascomycota</taxon>
        <taxon>Pezizomycotina</taxon>
        <taxon>Sordariomycetes</taxon>
        <taxon>Hypocreomycetidae</taxon>
        <taxon>Hypocreales</taxon>
        <taxon>Cordycipitaceae</taxon>
        <taxon>Cordyceps</taxon>
    </lineage>
</organism>
<feature type="region of interest" description="Disordered" evidence="1">
    <location>
        <begin position="129"/>
        <end position="218"/>
    </location>
</feature>
<dbReference type="Proteomes" id="UP000323067">
    <property type="component" value="Chromosome i"/>
</dbReference>
<name>A0A2H4SW10_CORMI</name>